<evidence type="ECO:0000313" key="2">
    <source>
        <dbReference type="EMBL" id="MBO8439107.1"/>
    </source>
</evidence>
<feature type="chain" id="PRO_5037620850" description="Lipoprotein" evidence="1">
    <location>
        <begin position="17"/>
        <end position="294"/>
    </location>
</feature>
<dbReference type="Proteomes" id="UP000712007">
    <property type="component" value="Unassembled WGS sequence"/>
</dbReference>
<dbReference type="EMBL" id="JADIMV010000010">
    <property type="protein sequence ID" value="MBO8439107.1"/>
    <property type="molecule type" value="Genomic_DNA"/>
</dbReference>
<reference evidence="2" key="1">
    <citation type="submission" date="2020-10" db="EMBL/GenBank/DDBJ databases">
        <authorList>
            <person name="Gilroy R."/>
        </authorList>
    </citation>
    <scope>NUCLEOTIDE SEQUENCE</scope>
    <source>
        <strain evidence="2">3924</strain>
    </source>
</reference>
<proteinExistence type="predicted"/>
<feature type="signal peptide" evidence="1">
    <location>
        <begin position="1"/>
        <end position="16"/>
    </location>
</feature>
<evidence type="ECO:0008006" key="4">
    <source>
        <dbReference type="Google" id="ProtNLM"/>
    </source>
</evidence>
<comment type="caution">
    <text evidence="2">The sequence shown here is derived from an EMBL/GenBank/DDBJ whole genome shotgun (WGS) entry which is preliminary data.</text>
</comment>
<keyword evidence="1" id="KW-0732">Signal</keyword>
<protein>
    <recommendedName>
        <fullName evidence="4">Lipoprotein</fullName>
    </recommendedName>
</protein>
<evidence type="ECO:0000313" key="3">
    <source>
        <dbReference type="Proteomes" id="UP000712007"/>
    </source>
</evidence>
<accession>A0A940DK25</accession>
<gene>
    <name evidence="2" type="ORF">IAC51_00475</name>
</gene>
<name>A0A940DK25_9BACT</name>
<dbReference type="PROSITE" id="PS51257">
    <property type="entry name" value="PROKAR_LIPOPROTEIN"/>
    <property type="match status" value="1"/>
</dbReference>
<evidence type="ECO:0000256" key="1">
    <source>
        <dbReference type="SAM" id="SignalP"/>
    </source>
</evidence>
<sequence length="294" mass="32489">MKKLFFITLLPLMLMAGCENENNSISTRYVPCSSDDMQQAAAETDAVNATEFIEYNYTDGILKLTHNLIVGCNIDGCKVECSVADGQITISEYPTGGHIAATNCVCPSQAIMEMTVSKKKYDVEIHVFTLDSAGGSDYTPWRTSHYTIDLNNSTSGKVLQTNYEPTLEESQTIDENLLGIWECVLMEIPGSPENPYLPGDEGFDERTLTFDDEWNFTETTANGSNGGQYALGSYSYEDPRTNSMTDGGSYLQFNYQSGSNSINIYKVDADTLWTYPEPLTAGGATFKYIKQTNN</sequence>
<organism evidence="2 3">
    <name type="scientific">Candidatus Aphodosoma intestinipullorum</name>
    <dbReference type="NCBI Taxonomy" id="2840674"/>
    <lineage>
        <taxon>Bacteria</taxon>
        <taxon>Pseudomonadati</taxon>
        <taxon>Bacteroidota</taxon>
        <taxon>Bacteroidia</taxon>
        <taxon>Bacteroidales</taxon>
        <taxon>Candidatus Aphodosoma</taxon>
    </lineage>
</organism>
<reference evidence="2" key="2">
    <citation type="journal article" date="2021" name="PeerJ">
        <title>Extensive microbial diversity within the chicken gut microbiome revealed by metagenomics and culture.</title>
        <authorList>
            <person name="Gilroy R."/>
            <person name="Ravi A."/>
            <person name="Getino M."/>
            <person name="Pursley I."/>
            <person name="Horton D.L."/>
            <person name="Alikhan N.F."/>
            <person name="Baker D."/>
            <person name="Gharbi K."/>
            <person name="Hall N."/>
            <person name="Watson M."/>
            <person name="Adriaenssens E.M."/>
            <person name="Foster-Nyarko E."/>
            <person name="Jarju S."/>
            <person name="Secka A."/>
            <person name="Antonio M."/>
            <person name="Oren A."/>
            <person name="Chaudhuri R.R."/>
            <person name="La Ragione R."/>
            <person name="Hildebrand F."/>
            <person name="Pallen M.J."/>
        </authorList>
    </citation>
    <scope>NUCLEOTIDE SEQUENCE</scope>
    <source>
        <strain evidence="2">3924</strain>
    </source>
</reference>
<dbReference type="AlphaFoldDB" id="A0A940DK25"/>